<keyword evidence="1" id="KW-0547">Nucleotide-binding</keyword>
<dbReference type="InterPro" id="IPR041569">
    <property type="entry name" value="AAA_lid_3"/>
</dbReference>
<keyword evidence="2" id="KW-0067">ATP-binding</keyword>
<dbReference type="Gene3D" id="1.25.40.10">
    <property type="entry name" value="Tetratricopeptide repeat domain"/>
    <property type="match status" value="1"/>
</dbReference>
<protein>
    <submittedName>
        <fullName evidence="5">Cell division protein ftsh</fullName>
    </submittedName>
</protein>
<evidence type="ECO:0000259" key="4">
    <source>
        <dbReference type="SMART" id="SM00382"/>
    </source>
</evidence>
<dbReference type="InterPro" id="IPR003593">
    <property type="entry name" value="AAA+_ATPase"/>
</dbReference>
<dbReference type="AlphaFoldDB" id="A0A0W8FEP0"/>
<name>A0A0W8FEP0_9ZZZZ</name>
<dbReference type="PANTHER" id="PTHR23077:SF171">
    <property type="entry name" value="NUCLEAR VALOSIN-CONTAINING PROTEIN-LIKE"/>
    <property type="match status" value="1"/>
</dbReference>
<sequence>MFERFTGGRKKSNNPFDEFNGPYSQLIQAIENTQYYINKGNSSAAVSAFQKAADKYTESGELVAGLIDYQIENEQHQVAYDSLQNIQQTYGVFYDLAEYFSVDLRDIKKPTSAYLETLKGLLLAEMGKPRVAIKAFDTALALDGGCTAAWVGKGQALLALDDCQEALQVFEAALSTDWHAVDAWVGKGDALLYLGGMEEALEAYSTALELNELDVGANLKRALCLYALGQFQEAQNDIDSYLEVDEENALAWYVQSLILDKFGQNHTSRIARNKAIAIDATIVADPMIEFLVHCSEIFPPGCGQMTASPDNNAIPDSPSAAAPSTETATPRVFNPDGVRTPENGGSKEITPQAERRTRKPIPYKRSSKEQIDEEPRGFACVAGMEDLKDELTKSVIQPLRNPEKYKKFKVSIPNGILFFGPPGCGKTFIVRKLAEEIGYHFIEVHHSSIGSSYQHGTVQNIAAKFQEAINHAPTIIFFDEIEGMVPKRENLSSSESHRQEEINEFLTQLNNASKHNVLVVGATNQPDLIDSAIMRSGRMDRRIYIPPPDHEARKALFKIGLTNRPHADDIDFNKLAELTENYASSDISLIVEEAARSAVDLDADEIDMEILLWRINESNSSLVKSQIAIYERFKHLER</sequence>
<gene>
    <name evidence="5" type="ORF">ASZ90_011112</name>
</gene>
<dbReference type="InterPro" id="IPR003960">
    <property type="entry name" value="ATPase_AAA_CS"/>
</dbReference>
<dbReference type="PROSITE" id="PS50005">
    <property type="entry name" value="TPR"/>
    <property type="match status" value="1"/>
</dbReference>
<accession>A0A0W8FEP0</accession>
<keyword evidence="5" id="KW-0131">Cell cycle</keyword>
<dbReference type="InterPro" id="IPR011990">
    <property type="entry name" value="TPR-like_helical_dom_sf"/>
</dbReference>
<feature type="compositionally biased region" description="Low complexity" evidence="3">
    <location>
        <begin position="317"/>
        <end position="330"/>
    </location>
</feature>
<evidence type="ECO:0000313" key="5">
    <source>
        <dbReference type="EMBL" id="KUG19182.1"/>
    </source>
</evidence>
<dbReference type="Pfam" id="PF17862">
    <property type="entry name" value="AAA_lid_3"/>
    <property type="match status" value="1"/>
</dbReference>
<dbReference type="GO" id="GO:0005524">
    <property type="term" value="F:ATP binding"/>
    <property type="evidence" value="ECO:0007669"/>
    <property type="project" value="UniProtKB-KW"/>
</dbReference>
<dbReference type="Pfam" id="PF13432">
    <property type="entry name" value="TPR_16"/>
    <property type="match status" value="2"/>
</dbReference>
<feature type="domain" description="AAA+ ATPase" evidence="4">
    <location>
        <begin position="412"/>
        <end position="549"/>
    </location>
</feature>
<dbReference type="PROSITE" id="PS00674">
    <property type="entry name" value="AAA"/>
    <property type="match status" value="1"/>
</dbReference>
<feature type="region of interest" description="Disordered" evidence="3">
    <location>
        <begin position="306"/>
        <end position="371"/>
    </location>
</feature>
<proteinExistence type="predicted"/>
<dbReference type="Gene3D" id="1.10.8.60">
    <property type="match status" value="1"/>
</dbReference>
<reference evidence="5" key="1">
    <citation type="journal article" date="2015" name="Proc. Natl. Acad. Sci. U.S.A.">
        <title>Networks of energetic and metabolic interactions define dynamics in microbial communities.</title>
        <authorList>
            <person name="Embree M."/>
            <person name="Liu J.K."/>
            <person name="Al-Bassam M.M."/>
            <person name="Zengler K."/>
        </authorList>
    </citation>
    <scope>NUCLEOTIDE SEQUENCE</scope>
</reference>
<dbReference type="InterPro" id="IPR003959">
    <property type="entry name" value="ATPase_AAA_core"/>
</dbReference>
<keyword evidence="5" id="KW-0132">Cell division</keyword>
<evidence type="ECO:0000256" key="3">
    <source>
        <dbReference type="SAM" id="MobiDB-lite"/>
    </source>
</evidence>
<dbReference type="SMART" id="SM00028">
    <property type="entry name" value="TPR"/>
    <property type="match status" value="4"/>
</dbReference>
<dbReference type="InterPro" id="IPR050168">
    <property type="entry name" value="AAA_ATPase_domain"/>
</dbReference>
<dbReference type="InterPro" id="IPR019734">
    <property type="entry name" value="TPR_rpt"/>
</dbReference>
<evidence type="ECO:0000256" key="2">
    <source>
        <dbReference type="ARBA" id="ARBA00022840"/>
    </source>
</evidence>
<dbReference type="SUPFAM" id="SSF52540">
    <property type="entry name" value="P-loop containing nucleoside triphosphate hydrolases"/>
    <property type="match status" value="1"/>
</dbReference>
<organism evidence="5">
    <name type="scientific">hydrocarbon metagenome</name>
    <dbReference type="NCBI Taxonomy" id="938273"/>
    <lineage>
        <taxon>unclassified sequences</taxon>
        <taxon>metagenomes</taxon>
        <taxon>ecological metagenomes</taxon>
    </lineage>
</organism>
<dbReference type="GO" id="GO:0051301">
    <property type="term" value="P:cell division"/>
    <property type="evidence" value="ECO:0007669"/>
    <property type="project" value="UniProtKB-KW"/>
</dbReference>
<dbReference type="SUPFAM" id="SSF48452">
    <property type="entry name" value="TPR-like"/>
    <property type="match status" value="1"/>
</dbReference>
<dbReference type="Gene3D" id="3.40.50.300">
    <property type="entry name" value="P-loop containing nucleotide triphosphate hydrolases"/>
    <property type="match status" value="1"/>
</dbReference>
<dbReference type="EMBL" id="LNQE01001318">
    <property type="protein sequence ID" value="KUG19182.1"/>
    <property type="molecule type" value="Genomic_DNA"/>
</dbReference>
<dbReference type="Pfam" id="PF00004">
    <property type="entry name" value="AAA"/>
    <property type="match status" value="1"/>
</dbReference>
<dbReference type="PANTHER" id="PTHR23077">
    <property type="entry name" value="AAA-FAMILY ATPASE"/>
    <property type="match status" value="1"/>
</dbReference>
<dbReference type="GO" id="GO:0016887">
    <property type="term" value="F:ATP hydrolysis activity"/>
    <property type="evidence" value="ECO:0007669"/>
    <property type="project" value="InterPro"/>
</dbReference>
<comment type="caution">
    <text evidence="5">The sequence shown here is derived from an EMBL/GenBank/DDBJ whole genome shotgun (WGS) entry which is preliminary data.</text>
</comment>
<dbReference type="SMART" id="SM00382">
    <property type="entry name" value="AAA"/>
    <property type="match status" value="1"/>
</dbReference>
<evidence type="ECO:0000256" key="1">
    <source>
        <dbReference type="ARBA" id="ARBA00022741"/>
    </source>
</evidence>
<dbReference type="InterPro" id="IPR027417">
    <property type="entry name" value="P-loop_NTPase"/>
</dbReference>